<dbReference type="GO" id="GO:0016787">
    <property type="term" value="F:hydrolase activity"/>
    <property type="evidence" value="ECO:0007669"/>
    <property type="project" value="UniProtKB-KW"/>
</dbReference>
<dbReference type="PANTHER" id="PTHR43046:SF2">
    <property type="entry name" value="8-OXO-DGTP DIPHOSPHATASE-RELATED"/>
    <property type="match status" value="1"/>
</dbReference>
<dbReference type="STRING" id="35756.GCA_001044155_01014"/>
<dbReference type="Gene3D" id="3.90.79.10">
    <property type="entry name" value="Nucleoside Triphosphate Pyrophosphohydrolase"/>
    <property type="match status" value="1"/>
</dbReference>
<protein>
    <submittedName>
        <fullName evidence="4">Mutator MutT3</fullName>
    </submittedName>
</protein>
<keyword evidence="5" id="KW-1185">Reference proteome</keyword>
<comment type="cofactor">
    <cofactor evidence="1">
        <name>Mg(2+)</name>
        <dbReference type="ChEBI" id="CHEBI:18420"/>
    </cofactor>
</comment>
<dbReference type="RefSeq" id="WP_018581037.1">
    <property type="nucleotide sequence ID" value="NZ_LDYD01000005.1"/>
</dbReference>
<reference evidence="4 5" key="1">
    <citation type="submission" date="2018-06" db="EMBL/GenBank/DDBJ databases">
        <authorList>
            <consortium name="Pathogen Informatics"/>
            <person name="Doyle S."/>
        </authorList>
    </citation>
    <scope>NUCLEOTIDE SEQUENCE [LARGE SCALE GENOMIC DNA]</scope>
    <source>
        <strain evidence="4 5">NCTC11862</strain>
    </source>
</reference>
<gene>
    <name evidence="4" type="ORF">NCTC11862_00671</name>
</gene>
<evidence type="ECO:0000259" key="3">
    <source>
        <dbReference type="PROSITE" id="PS51462"/>
    </source>
</evidence>
<accession>A0A376CKQ5</accession>
<organism evidence="4 5">
    <name type="scientific">Corynebacterium pilosum</name>
    <dbReference type="NCBI Taxonomy" id="35756"/>
    <lineage>
        <taxon>Bacteria</taxon>
        <taxon>Bacillati</taxon>
        <taxon>Actinomycetota</taxon>
        <taxon>Actinomycetes</taxon>
        <taxon>Mycobacteriales</taxon>
        <taxon>Corynebacteriaceae</taxon>
        <taxon>Corynebacterium</taxon>
    </lineage>
</organism>
<evidence type="ECO:0000313" key="4">
    <source>
        <dbReference type="EMBL" id="STC68895.1"/>
    </source>
</evidence>
<name>A0A376CKQ5_9CORY</name>
<feature type="domain" description="Nudix hydrolase" evidence="3">
    <location>
        <begin position="19"/>
        <end position="148"/>
    </location>
</feature>
<evidence type="ECO:0000256" key="1">
    <source>
        <dbReference type="ARBA" id="ARBA00001946"/>
    </source>
</evidence>
<sequence>MIGDGNGWLEGPGGTRLWGRYGAAGLFLQAGRTVLLQHRAEWTANGGTWALPGGARDSHETAVDAALREAIEETALDPDLVRVTGELITAGPFESGWSYTTVMARTRDDEHIPTNPNEESLELRWVDLENITELPLLPAFERSLEQVLWHAGTHD</sequence>
<dbReference type="InterPro" id="IPR000086">
    <property type="entry name" value="NUDIX_hydrolase_dom"/>
</dbReference>
<evidence type="ECO:0000313" key="5">
    <source>
        <dbReference type="Proteomes" id="UP000254467"/>
    </source>
</evidence>
<keyword evidence="2" id="KW-0378">Hydrolase</keyword>
<proteinExistence type="predicted"/>
<dbReference type="PROSITE" id="PS51462">
    <property type="entry name" value="NUDIX"/>
    <property type="match status" value="1"/>
</dbReference>
<dbReference type="SUPFAM" id="SSF55811">
    <property type="entry name" value="Nudix"/>
    <property type="match status" value="1"/>
</dbReference>
<dbReference type="PANTHER" id="PTHR43046">
    <property type="entry name" value="GDP-MANNOSE MANNOSYL HYDROLASE"/>
    <property type="match status" value="1"/>
</dbReference>
<dbReference type="Proteomes" id="UP000254467">
    <property type="component" value="Unassembled WGS sequence"/>
</dbReference>
<dbReference type="InterPro" id="IPR015797">
    <property type="entry name" value="NUDIX_hydrolase-like_dom_sf"/>
</dbReference>
<dbReference type="AlphaFoldDB" id="A0A376CKQ5"/>
<dbReference type="Pfam" id="PF00293">
    <property type="entry name" value="NUDIX"/>
    <property type="match status" value="1"/>
</dbReference>
<dbReference type="EMBL" id="UFXQ01000001">
    <property type="protein sequence ID" value="STC68895.1"/>
    <property type="molecule type" value="Genomic_DNA"/>
</dbReference>
<dbReference type="OrthoDB" id="3404294at2"/>
<evidence type="ECO:0000256" key="2">
    <source>
        <dbReference type="ARBA" id="ARBA00022801"/>
    </source>
</evidence>